<evidence type="ECO:0000256" key="11">
    <source>
        <dbReference type="ARBA" id="ARBA00022989"/>
    </source>
</evidence>
<dbReference type="PaxDb" id="4097-A0A1S3X5G1"/>
<keyword evidence="11" id="KW-1133">Transmembrane helix</keyword>
<keyword evidence="6" id="KW-0812">Transmembrane</keyword>
<evidence type="ECO:0000256" key="10">
    <source>
        <dbReference type="ARBA" id="ARBA00022833"/>
    </source>
</evidence>
<evidence type="ECO:0000313" key="16">
    <source>
        <dbReference type="RefSeq" id="XP_016435081.2"/>
    </source>
</evidence>
<evidence type="ECO:0000256" key="4">
    <source>
        <dbReference type="ARBA" id="ARBA00012483"/>
    </source>
</evidence>
<comment type="similarity">
    <text evidence="13">Belongs to the RING-type zinc finger family. ATL subfamily.</text>
</comment>
<dbReference type="RefSeq" id="XP_016435081.2">
    <property type="nucleotide sequence ID" value="XM_016579595.2"/>
</dbReference>
<reference evidence="16" key="2">
    <citation type="submission" date="2025-08" db="UniProtKB">
        <authorList>
            <consortium name="RefSeq"/>
        </authorList>
    </citation>
    <scope>IDENTIFICATION</scope>
    <source>
        <tissue evidence="16">Leaf</tissue>
    </source>
</reference>
<dbReference type="SUPFAM" id="SSF57850">
    <property type="entry name" value="RING/U-box"/>
    <property type="match status" value="1"/>
</dbReference>
<dbReference type="GO" id="GO:0008270">
    <property type="term" value="F:zinc ion binding"/>
    <property type="evidence" value="ECO:0007669"/>
    <property type="project" value="UniProtKB-KW"/>
</dbReference>
<evidence type="ECO:0000256" key="12">
    <source>
        <dbReference type="ARBA" id="ARBA00023136"/>
    </source>
</evidence>
<evidence type="ECO:0000256" key="1">
    <source>
        <dbReference type="ARBA" id="ARBA00000900"/>
    </source>
</evidence>
<dbReference type="InterPro" id="IPR001841">
    <property type="entry name" value="Znf_RING"/>
</dbReference>
<dbReference type="GO" id="GO:0016020">
    <property type="term" value="C:membrane"/>
    <property type="evidence" value="ECO:0007669"/>
    <property type="project" value="UniProtKB-SubCell"/>
</dbReference>
<comment type="catalytic activity">
    <reaction evidence="1">
        <text>S-ubiquitinyl-[E2 ubiquitin-conjugating enzyme]-L-cysteine + [acceptor protein]-L-lysine = [E2 ubiquitin-conjugating enzyme]-L-cysteine + N(6)-ubiquitinyl-[acceptor protein]-L-lysine.</text>
        <dbReference type="EC" id="2.3.2.27"/>
    </reaction>
</comment>
<dbReference type="PANTHER" id="PTHR14155">
    <property type="entry name" value="RING FINGER DOMAIN-CONTAINING"/>
    <property type="match status" value="1"/>
</dbReference>
<dbReference type="InterPro" id="IPR053238">
    <property type="entry name" value="RING-H2_zinc_finger"/>
</dbReference>
<evidence type="ECO:0000256" key="9">
    <source>
        <dbReference type="ARBA" id="ARBA00022786"/>
    </source>
</evidence>
<name>A0A1S3X5G1_TOBAC</name>
<dbReference type="FunFam" id="3.30.40.10:FF:000187">
    <property type="entry name" value="E3 ubiquitin-protein ligase ATL6"/>
    <property type="match status" value="1"/>
</dbReference>
<accession>A0A1S3X5G1</accession>
<dbReference type="OMA" id="RIMANWK"/>
<dbReference type="CDD" id="cd16461">
    <property type="entry name" value="RING-H2_EL5-like"/>
    <property type="match status" value="1"/>
</dbReference>
<keyword evidence="5" id="KW-0808">Transferase</keyword>
<comment type="pathway">
    <text evidence="3">Protein modification; protein ubiquitination.</text>
</comment>
<evidence type="ECO:0000256" key="7">
    <source>
        <dbReference type="ARBA" id="ARBA00022723"/>
    </source>
</evidence>
<dbReference type="EC" id="2.3.2.27" evidence="4"/>
<dbReference type="PROSITE" id="PS51257">
    <property type="entry name" value="PROKAR_LIPOPROTEIN"/>
    <property type="match status" value="1"/>
</dbReference>
<evidence type="ECO:0000256" key="5">
    <source>
        <dbReference type="ARBA" id="ARBA00022679"/>
    </source>
</evidence>
<evidence type="ECO:0000256" key="13">
    <source>
        <dbReference type="ARBA" id="ARBA00024209"/>
    </source>
</evidence>
<dbReference type="Gene3D" id="3.30.40.10">
    <property type="entry name" value="Zinc/RING finger domain, C3HC4 (zinc finger)"/>
    <property type="match status" value="1"/>
</dbReference>
<dbReference type="SMART" id="SM00184">
    <property type="entry name" value="RING"/>
    <property type="match status" value="1"/>
</dbReference>
<evidence type="ECO:0000313" key="15">
    <source>
        <dbReference type="Proteomes" id="UP000790787"/>
    </source>
</evidence>
<gene>
    <name evidence="16" type="primary">LOC107761368</name>
</gene>
<proteinExistence type="inferred from homology"/>
<evidence type="ECO:0000256" key="3">
    <source>
        <dbReference type="ARBA" id="ARBA00004906"/>
    </source>
</evidence>
<comment type="subcellular location">
    <subcellularLocation>
        <location evidence="2">Membrane</location>
        <topology evidence="2">Single-pass membrane protein</topology>
    </subcellularLocation>
</comment>
<dbReference type="STRING" id="4097.A0A1S3X5G1"/>
<dbReference type="AlphaFoldDB" id="A0A1S3X5G1"/>
<dbReference type="Pfam" id="PF13639">
    <property type="entry name" value="zf-RING_2"/>
    <property type="match status" value="1"/>
</dbReference>
<dbReference type="KEGG" id="nta:107761368"/>
<protein>
    <recommendedName>
        <fullName evidence="4">RING-type E3 ubiquitin transferase</fullName>
        <ecNumber evidence="4">2.3.2.27</ecNumber>
    </recommendedName>
</protein>
<evidence type="ECO:0000256" key="14">
    <source>
        <dbReference type="PROSITE-ProRule" id="PRU00175"/>
    </source>
</evidence>
<reference evidence="15" key="1">
    <citation type="journal article" date="2014" name="Nat. Commun.">
        <title>The tobacco genome sequence and its comparison with those of tomato and potato.</title>
        <authorList>
            <person name="Sierro N."/>
            <person name="Battey J.N."/>
            <person name="Ouadi S."/>
            <person name="Bakaher N."/>
            <person name="Bovet L."/>
            <person name="Willig A."/>
            <person name="Goepfert S."/>
            <person name="Peitsch M.C."/>
            <person name="Ivanov N.V."/>
        </authorList>
    </citation>
    <scope>NUCLEOTIDE SEQUENCE [LARGE SCALE GENOMIC DNA]</scope>
</reference>
<dbReference type="Proteomes" id="UP000790787">
    <property type="component" value="Chromosome 3"/>
</dbReference>
<dbReference type="RefSeq" id="XP_016435081.1">
    <property type="nucleotide sequence ID" value="XM_016579595.1"/>
</dbReference>
<dbReference type="PANTHER" id="PTHR14155:SF605">
    <property type="entry name" value="E3 UBIQUITIN-PROTEIN LIGASE ATL31-LIKE"/>
    <property type="match status" value="1"/>
</dbReference>
<dbReference type="GO" id="GO:0061630">
    <property type="term" value="F:ubiquitin protein ligase activity"/>
    <property type="evidence" value="ECO:0007669"/>
    <property type="project" value="UniProtKB-EC"/>
</dbReference>
<evidence type="ECO:0000256" key="6">
    <source>
        <dbReference type="ARBA" id="ARBA00022692"/>
    </source>
</evidence>
<dbReference type="OrthoDB" id="8062037at2759"/>
<keyword evidence="7" id="KW-0479">Metal-binding</keyword>
<dbReference type="PROSITE" id="PS50089">
    <property type="entry name" value="ZF_RING_2"/>
    <property type="match status" value="1"/>
</dbReference>
<evidence type="ECO:0000256" key="8">
    <source>
        <dbReference type="ARBA" id="ARBA00022771"/>
    </source>
</evidence>
<keyword evidence="8 14" id="KW-0863">Zinc-finger</keyword>
<dbReference type="GeneID" id="107761368"/>
<organism evidence="15 16">
    <name type="scientific">Nicotiana tabacum</name>
    <name type="common">Common tobacco</name>
    <dbReference type="NCBI Taxonomy" id="4097"/>
    <lineage>
        <taxon>Eukaryota</taxon>
        <taxon>Viridiplantae</taxon>
        <taxon>Streptophyta</taxon>
        <taxon>Embryophyta</taxon>
        <taxon>Tracheophyta</taxon>
        <taxon>Spermatophyta</taxon>
        <taxon>Magnoliopsida</taxon>
        <taxon>eudicotyledons</taxon>
        <taxon>Gunneridae</taxon>
        <taxon>Pentapetalae</taxon>
        <taxon>asterids</taxon>
        <taxon>lamiids</taxon>
        <taxon>Solanales</taxon>
        <taxon>Solanaceae</taxon>
        <taxon>Nicotianoideae</taxon>
        <taxon>Nicotianeae</taxon>
        <taxon>Nicotiana</taxon>
    </lineage>
</organism>
<evidence type="ECO:0000256" key="2">
    <source>
        <dbReference type="ARBA" id="ARBA00004167"/>
    </source>
</evidence>
<keyword evidence="12" id="KW-0472">Membrane</keyword>
<sequence>MFSFKSQDGLVNIHLLILLFVLSCPMMPNAAAQPSDSSSGPHNRFRYPTVSPAMAVIIVVLIAALFFIAFFSIYIRNRSAANGNTIRQTLSMRRRSAAAATRGLDNLVIETFPTFTYAEVKDHHIGKGALECAVCLNEFEDDETLRLIPKCDHVFHPECIDAWLKSHVTCPVCRADLSTPQPDEPPVQAAEVPNPDQVGTENLQQNNEVSIQVESDENCMLQQEETSTVKPKANRTLSFNVPNPPLSSFSIKRPRMFNKFRSHSTGHALVVPGENLDRYTLRLPENVRKEVMSRALLNRTKSCAVTIPRYGSTRAGNRTGEGSNIGARSFGRIDRFDQEAKSDRWVFKIAPPFFTRGPSIKSPKVRHIEEGSTSRSVKMAVKMPSFKCLEPKGDEPGLLADDSARPPV</sequence>
<keyword evidence="9" id="KW-0833">Ubl conjugation pathway</keyword>
<dbReference type="InterPro" id="IPR013083">
    <property type="entry name" value="Znf_RING/FYVE/PHD"/>
</dbReference>
<keyword evidence="10" id="KW-0862">Zinc</keyword>
<keyword evidence="15" id="KW-1185">Reference proteome</keyword>
<dbReference type="SMR" id="A0A1S3X5G1"/>